<keyword evidence="1" id="KW-0812">Transmembrane</keyword>
<evidence type="ECO:0000313" key="2">
    <source>
        <dbReference type="EMBL" id="CUG82423.1"/>
    </source>
</evidence>
<feature type="transmembrane region" description="Helical" evidence="1">
    <location>
        <begin position="40"/>
        <end position="60"/>
    </location>
</feature>
<dbReference type="Proteomes" id="UP000051952">
    <property type="component" value="Unassembled WGS sequence"/>
</dbReference>
<keyword evidence="3" id="KW-1185">Reference proteome</keyword>
<keyword evidence="1" id="KW-1133">Transmembrane helix</keyword>
<dbReference type="VEuPathDB" id="TriTrypDB:BSAL_87120"/>
<dbReference type="AlphaFoldDB" id="A0A0S4J6F7"/>
<dbReference type="EMBL" id="CYKH01001076">
    <property type="protein sequence ID" value="CUG82423.1"/>
    <property type="molecule type" value="Genomic_DNA"/>
</dbReference>
<proteinExistence type="predicted"/>
<keyword evidence="1" id="KW-0472">Membrane</keyword>
<sequence length="61" mass="6876">MIPTEVHLFVCVGFLCFLLRFVLFALFVTVTYSTQRTQKLGIDVPLCAPLICFVCCSVFLV</sequence>
<evidence type="ECO:0000256" key="1">
    <source>
        <dbReference type="SAM" id="Phobius"/>
    </source>
</evidence>
<gene>
    <name evidence="2" type="ORF">BSAL_87120</name>
</gene>
<evidence type="ECO:0000313" key="3">
    <source>
        <dbReference type="Proteomes" id="UP000051952"/>
    </source>
</evidence>
<organism evidence="2 3">
    <name type="scientific">Bodo saltans</name>
    <name type="common">Flagellated protozoan</name>
    <dbReference type="NCBI Taxonomy" id="75058"/>
    <lineage>
        <taxon>Eukaryota</taxon>
        <taxon>Discoba</taxon>
        <taxon>Euglenozoa</taxon>
        <taxon>Kinetoplastea</taxon>
        <taxon>Metakinetoplastina</taxon>
        <taxon>Eubodonida</taxon>
        <taxon>Bodonidae</taxon>
        <taxon>Bodo</taxon>
    </lineage>
</organism>
<feature type="transmembrane region" description="Helical" evidence="1">
    <location>
        <begin position="6"/>
        <end position="28"/>
    </location>
</feature>
<accession>A0A0S4J6F7</accession>
<protein>
    <submittedName>
        <fullName evidence="2">GPI-anchored surface protein, putative</fullName>
    </submittedName>
</protein>
<reference evidence="3" key="1">
    <citation type="submission" date="2015-09" db="EMBL/GenBank/DDBJ databases">
        <authorList>
            <consortium name="Pathogen Informatics"/>
        </authorList>
    </citation>
    <scope>NUCLEOTIDE SEQUENCE [LARGE SCALE GENOMIC DNA]</scope>
    <source>
        <strain evidence="3">Lake Konstanz</strain>
    </source>
</reference>
<name>A0A0S4J6F7_BODSA</name>